<organism evidence="1 2">
    <name type="scientific">Entomophthora muscae</name>
    <dbReference type="NCBI Taxonomy" id="34485"/>
    <lineage>
        <taxon>Eukaryota</taxon>
        <taxon>Fungi</taxon>
        <taxon>Fungi incertae sedis</taxon>
        <taxon>Zoopagomycota</taxon>
        <taxon>Entomophthoromycotina</taxon>
        <taxon>Entomophthoromycetes</taxon>
        <taxon>Entomophthorales</taxon>
        <taxon>Entomophthoraceae</taxon>
        <taxon>Entomophthora</taxon>
    </lineage>
</organism>
<comment type="caution">
    <text evidence="1">The sequence shown here is derived from an EMBL/GenBank/DDBJ whole genome shotgun (WGS) entry which is preliminary data.</text>
</comment>
<evidence type="ECO:0000313" key="2">
    <source>
        <dbReference type="Proteomes" id="UP001165960"/>
    </source>
</evidence>
<keyword evidence="2" id="KW-1185">Reference proteome</keyword>
<evidence type="ECO:0000313" key="1">
    <source>
        <dbReference type="EMBL" id="KAJ9072943.1"/>
    </source>
</evidence>
<protein>
    <submittedName>
        <fullName evidence="1">Uncharacterized protein</fullName>
    </submittedName>
</protein>
<reference evidence="1" key="1">
    <citation type="submission" date="2022-04" db="EMBL/GenBank/DDBJ databases">
        <title>Genome of the entomopathogenic fungus Entomophthora muscae.</title>
        <authorList>
            <person name="Elya C."/>
            <person name="Lovett B.R."/>
            <person name="Lee E."/>
            <person name="Macias A.M."/>
            <person name="Hajek A.E."/>
            <person name="De Bivort B.L."/>
            <person name="Kasson M.T."/>
            <person name="De Fine Licht H.H."/>
            <person name="Stajich J.E."/>
        </authorList>
    </citation>
    <scope>NUCLEOTIDE SEQUENCE</scope>
    <source>
        <strain evidence="1">Berkeley</strain>
    </source>
</reference>
<gene>
    <name evidence="1" type="ORF">DSO57_1021822</name>
</gene>
<dbReference type="EMBL" id="QTSX02002947">
    <property type="protein sequence ID" value="KAJ9072943.1"/>
    <property type="molecule type" value="Genomic_DNA"/>
</dbReference>
<dbReference type="Proteomes" id="UP001165960">
    <property type="component" value="Unassembled WGS sequence"/>
</dbReference>
<accession>A0ACC2TEA6</accession>
<proteinExistence type="predicted"/>
<sequence>MWILVKRLHTIPQFLSHPEPMPPPLTPCPDRTMEPAAAAADAMPTQQFRVLCMTLAGLVDPMVPNSGPSWADPYPMLLS</sequence>
<name>A0ACC2TEA6_9FUNG</name>